<evidence type="ECO:0000313" key="2">
    <source>
        <dbReference type="EMBL" id="ACF12256.1"/>
    </source>
</evidence>
<dbReference type="STRING" id="517417.Cpar_1864"/>
<dbReference type="InterPro" id="IPR029442">
    <property type="entry name" value="GyrI-like"/>
</dbReference>
<dbReference type="EMBL" id="CP001099">
    <property type="protein sequence ID" value="ACF12256.1"/>
    <property type="molecule type" value="Genomic_DNA"/>
</dbReference>
<name>B3QQQ3_CHLP8</name>
<dbReference type="KEGG" id="cpc:Cpar_1864"/>
<dbReference type="SUPFAM" id="SSF55136">
    <property type="entry name" value="Probable bacterial effector-binding domain"/>
    <property type="match status" value="1"/>
</dbReference>
<gene>
    <name evidence="2" type="ordered locus">Cpar_1864</name>
</gene>
<feature type="domain" description="AraC effector-binding" evidence="1">
    <location>
        <begin position="7"/>
        <end position="156"/>
    </location>
</feature>
<dbReference type="HOGENOM" id="CLU_113664_2_2_10"/>
<evidence type="ECO:0000259" key="1">
    <source>
        <dbReference type="SMART" id="SM00871"/>
    </source>
</evidence>
<dbReference type="Gene3D" id="3.20.80.10">
    <property type="entry name" value="Regulatory factor, effector binding domain"/>
    <property type="match status" value="1"/>
</dbReference>
<dbReference type="Proteomes" id="UP000008811">
    <property type="component" value="Chromosome"/>
</dbReference>
<accession>B3QQQ3</accession>
<organism evidence="2 3">
    <name type="scientific">Chlorobaculum parvum (strain DSM 263 / NCIMB 8327)</name>
    <name type="common">Chlorobium vibrioforme subsp. thiosulfatophilum</name>
    <dbReference type="NCBI Taxonomy" id="517417"/>
    <lineage>
        <taxon>Bacteria</taxon>
        <taxon>Pseudomonadati</taxon>
        <taxon>Chlorobiota</taxon>
        <taxon>Chlorobiia</taxon>
        <taxon>Chlorobiales</taxon>
        <taxon>Chlorobiaceae</taxon>
        <taxon>Chlorobaculum</taxon>
    </lineage>
</organism>
<dbReference type="RefSeq" id="WP_012503089.1">
    <property type="nucleotide sequence ID" value="NC_011027.1"/>
</dbReference>
<dbReference type="OrthoDB" id="9773308at2"/>
<dbReference type="InterPro" id="IPR010499">
    <property type="entry name" value="AraC_E-bd"/>
</dbReference>
<evidence type="ECO:0000313" key="3">
    <source>
        <dbReference type="Proteomes" id="UP000008811"/>
    </source>
</evidence>
<keyword evidence="3" id="KW-1185">Reference proteome</keyword>
<protein>
    <submittedName>
        <fullName evidence="2">Transcription activator effector binding</fullName>
    </submittedName>
</protein>
<dbReference type="eggNOG" id="COG4978">
    <property type="taxonomic scope" value="Bacteria"/>
</dbReference>
<dbReference type="InterPro" id="IPR011256">
    <property type="entry name" value="Reg_factor_effector_dom_sf"/>
</dbReference>
<proteinExistence type="predicted"/>
<sequence length="158" mass="17621">MDFECQFVCELKELAPVPAIVIRTRVAVSEIGPLFDSGFREIRQVLESQGKQPSAPSFARYYDMSEGSLDVEFGYPVDGNVQVSGRVVSASTPSGKAATCLYIGPYSEIEPAYSALMKWIAENSLEMNGEAYEIYLDDPFETPPEKLRTQIHLLLRED</sequence>
<dbReference type="SMART" id="SM00871">
    <property type="entry name" value="AraC_E_bind"/>
    <property type="match status" value="1"/>
</dbReference>
<reference evidence="2" key="1">
    <citation type="submission" date="2008-06" db="EMBL/GenBank/DDBJ databases">
        <title>Complete sequence of Chlorobaculum parvum NCIB 8327.</title>
        <authorList>
            <consortium name="US DOE Joint Genome Institute"/>
            <person name="Lucas S."/>
            <person name="Copeland A."/>
            <person name="Lapidus A."/>
            <person name="Glavina del Rio T."/>
            <person name="Dalin E."/>
            <person name="Tice H."/>
            <person name="Bruce D."/>
            <person name="Goodwin L."/>
            <person name="Pitluck S."/>
            <person name="Schmutz J."/>
            <person name="Larimer F."/>
            <person name="Land M."/>
            <person name="Hauser L."/>
            <person name="Kyrpides N."/>
            <person name="Mikhailova N."/>
            <person name="Zhao F."/>
            <person name="Li T."/>
            <person name="Liu Z."/>
            <person name="Overmann J."/>
            <person name="Bryant D.A."/>
            <person name="Richardson P."/>
        </authorList>
    </citation>
    <scope>NUCLEOTIDE SEQUENCE [LARGE SCALE GENOMIC DNA]</scope>
    <source>
        <strain evidence="2">NCIB 8327</strain>
    </source>
</reference>
<dbReference type="Pfam" id="PF06445">
    <property type="entry name" value="GyrI-like"/>
    <property type="match status" value="1"/>
</dbReference>
<dbReference type="AlphaFoldDB" id="B3QQQ3"/>